<dbReference type="InterPro" id="IPR032807">
    <property type="entry name" value="GNVR"/>
</dbReference>
<evidence type="ECO:0000313" key="12">
    <source>
        <dbReference type="Proteomes" id="UP000646365"/>
    </source>
</evidence>
<evidence type="ECO:0000256" key="1">
    <source>
        <dbReference type="ARBA" id="ARBA00004651"/>
    </source>
</evidence>
<dbReference type="InterPro" id="IPR003856">
    <property type="entry name" value="LPS_length_determ_N"/>
</dbReference>
<dbReference type="InterPro" id="IPR005702">
    <property type="entry name" value="Wzc-like_C"/>
</dbReference>
<evidence type="ECO:0000256" key="8">
    <source>
        <dbReference type="SAM" id="Coils"/>
    </source>
</evidence>
<accession>A0A8J2YPD2</accession>
<feature type="coiled-coil region" evidence="8">
    <location>
        <begin position="243"/>
        <end position="306"/>
    </location>
</feature>
<dbReference type="PANTHER" id="PTHR32309:SF13">
    <property type="entry name" value="FERRIC ENTEROBACTIN TRANSPORT PROTEIN FEPE"/>
    <property type="match status" value="1"/>
</dbReference>
<dbReference type="GO" id="GO:0004713">
    <property type="term" value="F:protein tyrosine kinase activity"/>
    <property type="evidence" value="ECO:0007669"/>
    <property type="project" value="TreeGrafter"/>
</dbReference>
<dbReference type="RefSeq" id="WP_189041302.1">
    <property type="nucleotide sequence ID" value="NZ_BMJQ01000001.1"/>
</dbReference>
<proteinExistence type="predicted"/>
<reference evidence="11" key="2">
    <citation type="submission" date="2020-09" db="EMBL/GenBank/DDBJ databases">
        <authorList>
            <person name="Sun Q."/>
            <person name="Zhou Y."/>
        </authorList>
    </citation>
    <scope>NUCLEOTIDE SEQUENCE</scope>
    <source>
        <strain evidence="11">CGMCC 1.15725</strain>
    </source>
</reference>
<comment type="subcellular location">
    <subcellularLocation>
        <location evidence="1">Cell membrane</location>
        <topology evidence="1">Multi-pass membrane protein</topology>
    </subcellularLocation>
</comment>
<dbReference type="PANTHER" id="PTHR32309">
    <property type="entry name" value="TYROSINE-PROTEIN KINASE"/>
    <property type="match status" value="1"/>
</dbReference>
<keyword evidence="4" id="KW-0547">Nucleotide-binding</keyword>
<gene>
    <name evidence="11" type="ORF">GCM10011611_00930</name>
</gene>
<evidence type="ECO:0000256" key="3">
    <source>
        <dbReference type="ARBA" id="ARBA00022692"/>
    </source>
</evidence>
<organism evidence="11 12">
    <name type="scientific">Aliidongia dinghuensis</name>
    <dbReference type="NCBI Taxonomy" id="1867774"/>
    <lineage>
        <taxon>Bacteria</taxon>
        <taxon>Pseudomonadati</taxon>
        <taxon>Pseudomonadota</taxon>
        <taxon>Alphaproteobacteria</taxon>
        <taxon>Rhodospirillales</taxon>
        <taxon>Dongiaceae</taxon>
        <taxon>Aliidongia</taxon>
    </lineage>
</organism>
<keyword evidence="8" id="KW-0175">Coiled coil</keyword>
<keyword evidence="12" id="KW-1185">Reference proteome</keyword>
<keyword evidence="5" id="KW-0067">ATP-binding</keyword>
<evidence type="ECO:0000259" key="9">
    <source>
        <dbReference type="Pfam" id="PF02706"/>
    </source>
</evidence>
<dbReference type="Proteomes" id="UP000646365">
    <property type="component" value="Unassembled WGS sequence"/>
</dbReference>
<evidence type="ECO:0000256" key="5">
    <source>
        <dbReference type="ARBA" id="ARBA00022840"/>
    </source>
</evidence>
<dbReference type="InterPro" id="IPR050445">
    <property type="entry name" value="Bact_polysacc_biosynth/exp"/>
</dbReference>
<dbReference type="Pfam" id="PF13807">
    <property type="entry name" value="GNVR"/>
    <property type="match status" value="1"/>
</dbReference>
<evidence type="ECO:0000256" key="2">
    <source>
        <dbReference type="ARBA" id="ARBA00022475"/>
    </source>
</evidence>
<sequence length="740" mass="80396">MTDATSGSGLPSAPIYRRGALIEHPALDSFAPPAIETTTILGMGALLWRRRWVICATALAAMAVTVLVAKQLTPKYTADGAVVVATRKMSIPELETLVTPTGDQALVRSEMAVMSSRQVLNAVADKLHLDQVPEFNPTLKPEDDSLLARLNPIPFIQGLMRGPQKQVGDPQAAIHEGVLYTLTKNLDLVNDGRDYVISITYKSETPEISAQVVNTLIRTYLDQYVSENRAATIEANQSLDVRGEELRKQMLESEQKVQDFTNKTGLLVTPQGTVAGQQVAELNGQLATARADRAAAEAQYNQAIAAKQGGVAANSNVLASPVIQALRAQEAEAARNQSDLRSRVGPNHPDLKAANQQVAGLQSAINREIDKVVSSLRGQVDVTRARESSLVQQIATLNAKATASSAAQDQLQRLNDDAQSKRKVYDEFMLRVAQTAKPQDIQQANARMISSAEVPLHPSSPKITLMALLAAFAGSLIAIAGSILYAQLDHGFESLEQVRTVTGLPGLAALPMVRNLGRKRLPHRYVVDNPTSPVAETLRAFRAKLRWASEGRSLKTILVSSAVPGEGKTSFALSFARLAARDGCRVLLVECDFRRPTLETVLPPPSRPGQPSFLDDPAGWRDWVGVDDLTGLNYLTATEDTDRLAPMLESDGLGAVLRDARREYDYIVIDSPPVMRVPDAMLLARSVDAVALIVSWKRTRQRLVREALRRLALDPDMPTGIILTKVEKATGQDVYSGYSR</sequence>
<feature type="domain" description="Polysaccharide chain length determinant N-terminal" evidence="9">
    <location>
        <begin position="45"/>
        <end position="127"/>
    </location>
</feature>
<evidence type="ECO:0000256" key="6">
    <source>
        <dbReference type="ARBA" id="ARBA00022989"/>
    </source>
</evidence>
<dbReference type="GO" id="GO:0005886">
    <property type="term" value="C:plasma membrane"/>
    <property type="evidence" value="ECO:0007669"/>
    <property type="project" value="UniProtKB-SubCell"/>
</dbReference>
<keyword evidence="6" id="KW-1133">Transmembrane helix</keyword>
<dbReference type="AlphaFoldDB" id="A0A8J2YPD2"/>
<name>A0A8J2YPD2_9PROT</name>
<comment type="caution">
    <text evidence="11">The sequence shown here is derived from an EMBL/GenBank/DDBJ whole genome shotgun (WGS) entry which is preliminary data.</text>
</comment>
<evidence type="ECO:0000256" key="4">
    <source>
        <dbReference type="ARBA" id="ARBA00022741"/>
    </source>
</evidence>
<evidence type="ECO:0000259" key="10">
    <source>
        <dbReference type="Pfam" id="PF13807"/>
    </source>
</evidence>
<keyword evidence="2" id="KW-1003">Cell membrane</keyword>
<dbReference type="EMBL" id="BMJQ01000001">
    <property type="protein sequence ID" value="GGE99197.1"/>
    <property type="molecule type" value="Genomic_DNA"/>
</dbReference>
<dbReference type="Gene3D" id="3.40.50.300">
    <property type="entry name" value="P-loop containing nucleotide triphosphate hydrolases"/>
    <property type="match status" value="1"/>
</dbReference>
<protein>
    <submittedName>
        <fullName evidence="11">Chain-length determining protein</fullName>
    </submittedName>
</protein>
<keyword evidence="3" id="KW-0812">Transmembrane</keyword>
<evidence type="ECO:0000256" key="7">
    <source>
        <dbReference type="ARBA" id="ARBA00023136"/>
    </source>
</evidence>
<reference evidence="11" key="1">
    <citation type="journal article" date="2014" name="Int. J. Syst. Evol. Microbiol.">
        <title>Complete genome sequence of Corynebacterium casei LMG S-19264T (=DSM 44701T), isolated from a smear-ripened cheese.</title>
        <authorList>
            <consortium name="US DOE Joint Genome Institute (JGI-PGF)"/>
            <person name="Walter F."/>
            <person name="Albersmeier A."/>
            <person name="Kalinowski J."/>
            <person name="Ruckert C."/>
        </authorList>
    </citation>
    <scope>NUCLEOTIDE SEQUENCE</scope>
    <source>
        <strain evidence="11">CGMCC 1.15725</strain>
    </source>
</reference>
<dbReference type="InterPro" id="IPR027417">
    <property type="entry name" value="P-loop_NTPase"/>
</dbReference>
<evidence type="ECO:0000313" key="11">
    <source>
        <dbReference type="EMBL" id="GGE99197.1"/>
    </source>
</evidence>
<dbReference type="SUPFAM" id="SSF52540">
    <property type="entry name" value="P-loop containing nucleoside triphosphate hydrolases"/>
    <property type="match status" value="1"/>
</dbReference>
<dbReference type="CDD" id="cd05387">
    <property type="entry name" value="BY-kinase"/>
    <property type="match status" value="1"/>
</dbReference>
<feature type="domain" description="Tyrosine-protein kinase G-rich" evidence="10">
    <location>
        <begin position="408"/>
        <end position="482"/>
    </location>
</feature>
<dbReference type="Pfam" id="PF02706">
    <property type="entry name" value="Wzz"/>
    <property type="match status" value="1"/>
</dbReference>
<keyword evidence="7" id="KW-0472">Membrane</keyword>